<accession>A0AA40HZ17</accession>
<dbReference type="EMBL" id="JAULJE010000008">
    <property type="protein sequence ID" value="KAK1339994.1"/>
    <property type="molecule type" value="Genomic_DNA"/>
</dbReference>
<name>A0AA40HZ17_CNENI</name>
<dbReference type="Proteomes" id="UP001177744">
    <property type="component" value="Unassembled WGS sequence"/>
</dbReference>
<evidence type="ECO:0000313" key="1">
    <source>
        <dbReference type="EMBL" id="KAK1339994.1"/>
    </source>
</evidence>
<gene>
    <name evidence="1" type="ORF">QTO34_018558</name>
</gene>
<dbReference type="AlphaFoldDB" id="A0AA40HZ17"/>
<evidence type="ECO:0000313" key="2">
    <source>
        <dbReference type="Proteomes" id="UP001177744"/>
    </source>
</evidence>
<keyword evidence="2" id="KW-1185">Reference proteome</keyword>
<sequence>MRLLFFRREGGPFTQLLLLGWEWAAHVAPALQTGAGGGDSRVPDLRAPPARLNSRRCGRTHGAGGRLWWQNSGWLIAWLPAPVFRQQQFSSGHPPIRVPPDLGVPLGVANRAGWRLSDGRVARGKLLLAENWCGQPARTTVALTIAEIGKLGFVVLLSNALNFKKAMSIGAEAYHTPKKVFITRETENAFTADLVVEHCPAQIKTLSSRRQRRCELSFCAMTVLRHRRGLWDSELTSRHGPSKAGELVACLLQHQRTGTQLPCDQKRKRGSWVPVHSDTRPFGSLRSARGFQKAWCTSRQAASSPAIENESISGRDSGDPDSYELKLDCQERDKHTETQRNCGRQRYRGAYAQRGRTTEYTAVLSQAGGKQKLLTALNSSSGRDSGDQDSFREKLDSLAAGGTRGRLSLRGIQDPGWLLPGQLQLQGTMGRQLFPGCICWHLGPQGRHVAAEGLGGRLRACRHHAACIPGTGQVSSGPRPL</sequence>
<reference evidence="1" key="1">
    <citation type="submission" date="2023-06" db="EMBL/GenBank/DDBJ databases">
        <title>Reference genome for the Northern bat (Eptesicus nilssonii), a most northern bat species.</title>
        <authorList>
            <person name="Laine V.N."/>
            <person name="Pulliainen A.T."/>
            <person name="Lilley T.M."/>
        </authorList>
    </citation>
    <scope>NUCLEOTIDE SEQUENCE</scope>
    <source>
        <strain evidence="1">BLF_Eptnil</strain>
        <tissue evidence="1">Kidney</tissue>
    </source>
</reference>
<comment type="caution">
    <text evidence="1">The sequence shown here is derived from an EMBL/GenBank/DDBJ whole genome shotgun (WGS) entry which is preliminary data.</text>
</comment>
<organism evidence="1 2">
    <name type="scientific">Cnephaeus nilssonii</name>
    <name type="common">Northern bat</name>
    <name type="synonym">Eptesicus nilssonii</name>
    <dbReference type="NCBI Taxonomy" id="3371016"/>
    <lineage>
        <taxon>Eukaryota</taxon>
        <taxon>Metazoa</taxon>
        <taxon>Chordata</taxon>
        <taxon>Craniata</taxon>
        <taxon>Vertebrata</taxon>
        <taxon>Euteleostomi</taxon>
        <taxon>Mammalia</taxon>
        <taxon>Eutheria</taxon>
        <taxon>Laurasiatheria</taxon>
        <taxon>Chiroptera</taxon>
        <taxon>Yangochiroptera</taxon>
        <taxon>Vespertilionidae</taxon>
        <taxon>Cnephaeus</taxon>
    </lineage>
</organism>
<protein>
    <submittedName>
        <fullName evidence="1">Uncharacterized protein</fullName>
    </submittedName>
</protein>
<proteinExistence type="predicted"/>